<feature type="compositionally biased region" description="Polar residues" evidence="6">
    <location>
        <begin position="231"/>
        <end position="246"/>
    </location>
</feature>
<dbReference type="AlphaFoldDB" id="A0AAW1YD54"/>
<evidence type="ECO:0000259" key="7">
    <source>
        <dbReference type="Pfam" id="PF03016"/>
    </source>
</evidence>
<keyword evidence="5" id="KW-0333">Golgi apparatus</keyword>
<dbReference type="Proteomes" id="UP001457282">
    <property type="component" value="Unassembled WGS sequence"/>
</dbReference>
<dbReference type="InterPro" id="IPR004263">
    <property type="entry name" value="Exostosin"/>
</dbReference>
<sequence>MGQELLSFCPVETRRLLWILGMMFGLILVLQHLELPYRNPLSSVLSATMVPLEGNSGFRAGDPPSNFDMVGNVSVSDGLNHTDTYAFHEIANNTRTSDLVSDESGGSDRTLEMDEDEDESGSLVKQNTTVVVNNEKNLETDIVQGGEAGNLVKENTTDITLSEGRTEKESNITNPVATTPPAYPPVNSSPNTSPVVVETHIGAPFISVDSNVTLVENDQTPSSEKTDNSEQLHTGLNETGNGSSVTRVPVVNTMPEVPTLEVYTLSDMNKLLHHSRTSYHSVIPQWSSSVDQEMQYAASQIENAPIIKNDPNLYAPLYRNVSMFKRSYELMESTLKVYVYREGERPIMHTPVLRGIYASEGWFMKQLEDHKRFVTKNPQKAHLYYLPFSSRMLEERLYVKDSHNHKNLIEHLKNYVDMLAGKYPFWNRTGGADHFLVACHDWAPAETKKYMAKCIRALCNADMKEGFIFGKDTSLPETYVQNARNPLRDLGGNRPSKRSILAFFAGSMHGYVRPILLQHWENKDPDMRIFGRLPKGKGNKNYVRHMKSSKYCICARGYEVNSPRVVEAIFYECVPVIISDNFVPPFFEVLKWESFAVFVLEKDIPNLKNILLSIPKKRYLQMQMRVKRVQQHFLWHAKPEKYDIFHMILHSIWYNRLHQLKPN</sequence>
<keyword evidence="3" id="KW-0328">Glycosyltransferase</keyword>
<dbReference type="Pfam" id="PF03016">
    <property type="entry name" value="Exostosin_GT47"/>
    <property type="match status" value="1"/>
</dbReference>
<dbReference type="PANTHER" id="PTHR11062">
    <property type="entry name" value="EXOSTOSIN HEPARAN SULFATE GLYCOSYLTRANSFERASE -RELATED"/>
    <property type="match status" value="1"/>
</dbReference>
<evidence type="ECO:0000256" key="5">
    <source>
        <dbReference type="ARBA" id="ARBA00023034"/>
    </source>
</evidence>
<feature type="compositionally biased region" description="Low complexity" evidence="6">
    <location>
        <begin position="174"/>
        <end position="191"/>
    </location>
</feature>
<dbReference type="InterPro" id="IPR040911">
    <property type="entry name" value="Exostosin_GT47"/>
</dbReference>
<keyword evidence="3" id="KW-0808">Transferase</keyword>
<keyword evidence="9" id="KW-1185">Reference proteome</keyword>
<dbReference type="GO" id="GO:0016757">
    <property type="term" value="F:glycosyltransferase activity"/>
    <property type="evidence" value="ECO:0007669"/>
    <property type="project" value="UniProtKB-KW"/>
</dbReference>
<keyword evidence="4" id="KW-0812">Transmembrane</keyword>
<evidence type="ECO:0000313" key="9">
    <source>
        <dbReference type="Proteomes" id="UP001457282"/>
    </source>
</evidence>
<evidence type="ECO:0000256" key="6">
    <source>
        <dbReference type="SAM" id="MobiDB-lite"/>
    </source>
</evidence>
<name>A0AAW1YD54_RUBAR</name>
<dbReference type="PANTHER" id="PTHR11062:SF108">
    <property type="entry name" value="EXOSTOSIN FAMILY PROTEIN"/>
    <property type="match status" value="1"/>
</dbReference>
<feature type="region of interest" description="Disordered" evidence="6">
    <location>
        <begin position="96"/>
        <end position="123"/>
    </location>
</feature>
<feature type="region of interest" description="Disordered" evidence="6">
    <location>
        <begin position="162"/>
        <end position="191"/>
    </location>
</feature>
<evidence type="ECO:0000313" key="8">
    <source>
        <dbReference type="EMBL" id="KAK9946656.1"/>
    </source>
</evidence>
<evidence type="ECO:0000256" key="3">
    <source>
        <dbReference type="ARBA" id="ARBA00022676"/>
    </source>
</evidence>
<evidence type="ECO:0000256" key="1">
    <source>
        <dbReference type="ARBA" id="ARBA00004323"/>
    </source>
</evidence>
<organism evidence="8 9">
    <name type="scientific">Rubus argutus</name>
    <name type="common">Southern blackberry</name>
    <dbReference type="NCBI Taxonomy" id="59490"/>
    <lineage>
        <taxon>Eukaryota</taxon>
        <taxon>Viridiplantae</taxon>
        <taxon>Streptophyta</taxon>
        <taxon>Embryophyta</taxon>
        <taxon>Tracheophyta</taxon>
        <taxon>Spermatophyta</taxon>
        <taxon>Magnoliopsida</taxon>
        <taxon>eudicotyledons</taxon>
        <taxon>Gunneridae</taxon>
        <taxon>Pentapetalae</taxon>
        <taxon>rosids</taxon>
        <taxon>fabids</taxon>
        <taxon>Rosales</taxon>
        <taxon>Rosaceae</taxon>
        <taxon>Rosoideae</taxon>
        <taxon>Rosoideae incertae sedis</taxon>
        <taxon>Rubus</taxon>
    </lineage>
</organism>
<dbReference type="GO" id="GO:0000139">
    <property type="term" value="C:Golgi membrane"/>
    <property type="evidence" value="ECO:0007669"/>
    <property type="project" value="UniProtKB-SubCell"/>
</dbReference>
<evidence type="ECO:0000256" key="2">
    <source>
        <dbReference type="ARBA" id="ARBA00010271"/>
    </source>
</evidence>
<gene>
    <name evidence="8" type="ORF">M0R45_012106</name>
</gene>
<comment type="subcellular location">
    <subcellularLocation>
        <location evidence="1">Golgi apparatus membrane</location>
        <topology evidence="1">Single-pass type II membrane protein</topology>
    </subcellularLocation>
</comment>
<comment type="caution">
    <text evidence="8">The sequence shown here is derived from an EMBL/GenBank/DDBJ whole genome shotgun (WGS) entry which is preliminary data.</text>
</comment>
<accession>A0AAW1YD54</accession>
<keyword evidence="4" id="KW-0735">Signal-anchor</keyword>
<proteinExistence type="inferred from homology"/>
<protein>
    <recommendedName>
        <fullName evidence="7">Exostosin GT47 domain-containing protein</fullName>
    </recommendedName>
</protein>
<feature type="region of interest" description="Disordered" evidence="6">
    <location>
        <begin position="217"/>
        <end position="246"/>
    </location>
</feature>
<dbReference type="EMBL" id="JBEDUW010000002">
    <property type="protein sequence ID" value="KAK9946656.1"/>
    <property type="molecule type" value="Genomic_DNA"/>
</dbReference>
<comment type="similarity">
    <text evidence="2">Belongs to the glycosyltransferase 47 family.</text>
</comment>
<reference evidence="8 9" key="1">
    <citation type="journal article" date="2023" name="G3 (Bethesda)">
        <title>A chromosome-length genome assembly and annotation of blackberry (Rubus argutus, cv. 'Hillquist').</title>
        <authorList>
            <person name="Bruna T."/>
            <person name="Aryal R."/>
            <person name="Dudchenko O."/>
            <person name="Sargent D.J."/>
            <person name="Mead D."/>
            <person name="Buti M."/>
            <person name="Cavallini A."/>
            <person name="Hytonen T."/>
            <person name="Andres J."/>
            <person name="Pham M."/>
            <person name="Weisz D."/>
            <person name="Mascagni F."/>
            <person name="Usai G."/>
            <person name="Natali L."/>
            <person name="Bassil N."/>
            <person name="Fernandez G.E."/>
            <person name="Lomsadze A."/>
            <person name="Armour M."/>
            <person name="Olukolu B."/>
            <person name="Poorten T."/>
            <person name="Britton C."/>
            <person name="Davik J."/>
            <person name="Ashrafi H."/>
            <person name="Aiden E.L."/>
            <person name="Borodovsky M."/>
            <person name="Worthington M."/>
        </authorList>
    </citation>
    <scope>NUCLEOTIDE SEQUENCE [LARGE SCALE GENOMIC DNA]</scope>
    <source>
        <strain evidence="8">PI 553951</strain>
    </source>
</reference>
<evidence type="ECO:0000256" key="4">
    <source>
        <dbReference type="ARBA" id="ARBA00022968"/>
    </source>
</evidence>
<feature type="domain" description="Exostosin GT47" evidence="7">
    <location>
        <begin position="332"/>
        <end position="612"/>
    </location>
</feature>